<dbReference type="EMBL" id="UZAF01021232">
    <property type="protein sequence ID" value="VDO76619.1"/>
    <property type="molecule type" value="Genomic_DNA"/>
</dbReference>
<gene>
    <name evidence="2" type="ORF">HPLM_LOCUS19344</name>
</gene>
<feature type="transmembrane region" description="Helical" evidence="1">
    <location>
        <begin position="67"/>
        <end position="92"/>
    </location>
</feature>
<keyword evidence="1" id="KW-0812">Transmembrane</keyword>
<accession>A0A3P7YI18</accession>
<feature type="transmembrane region" description="Helical" evidence="1">
    <location>
        <begin position="113"/>
        <end position="132"/>
    </location>
</feature>
<proteinExistence type="predicted"/>
<keyword evidence="3" id="KW-1185">Reference proteome</keyword>
<dbReference type="AlphaFoldDB" id="A0A3P7YI18"/>
<evidence type="ECO:0000313" key="2">
    <source>
        <dbReference type="EMBL" id="VDO76619.1"/>
    </source>
</evidence>
<evidence type="ECO:0000256" key="1">
    <source>
        <dbReference type="SAM" id="Phobius"/>
    </source>
</evidence>
<dbReference type="Proteomes" id="UP000268014">
    <property type="component" value="Unassembled WGS sequence"/>
</dbReference>
<reference evidence="2 3" key="1">
    <citation type="submission" date="2018-11" db="EMBL/GenBank/DDBJ databases">
        <authorList>
            <consortium name="Pathogen Informatics"/>
        </authorList>
    </citation>
    <scope>NUCLEOTIDE SEQUENCE [LARGE SCALE GENOMIC DNA]</scope>
    <source>
        <strain evidence="2 3">MHpl1</strain>
    </source>
</reference>
<protein>
    <submittedName>
        <fullName evidence="2">Uncharacterized protein</fullName>
    </submittedName>
</protein>
<keyword evidence="1" id="KW-0472">Membrane</keyword>
<keyword evidence="1" id="KW-1133">Transmembrane helix</keyword>
<organism evidence="2 3">
    <name type="scientific">Haemonchus placei</name>
    <name type="common">Barber's pole worm</name>
    <dbReference type="NCBI Taxonomy" id="6290"/>
    <lineage>
        <taxon>Eukaryota</taxon>
        <taxon>Metazoa</taxon>
        <taxon>Ecdysozoa</taxon>
        <taxon>Nematoda</taxon>
        <taxon>Chromadorea</taxon>
        <taxon>Rhabditida</taxon>
        <taxon>Rhabditina</taxon>
        <taxon>Rhabditomorpha</taxon>
        <taxon>Strongyloidea</taxon>
        <taxon>Trichostrongylidae</taxon>
        <taxon>Haemonchus</taxon>
    </lineage>
</organism>
<name>A0A3P7YI18_HAEPC</name>
<evidence type="ECO:0000313" key="3">
    <source>
        <dbReference type="Proteomes" id="UP000268014"/>
    </source>
</evidence>
<sequence>MRNHANSNHGHHCDCDSCSSRYLALLVHFLLDCDYDHEVEVLEACYEGDLVFLEKSKKPTFNGVLRFVSWTTSLCIFLVVGVFQLLKAGGVFEIIQFYGNRKRGFRKTNTFHGFANGLRFYFFLSLSLWLSYSNKTTAVWR</sequence>